<dbReference type="Gene3D" id="3.40.50.150">
    <property type="entry name" value="Vaccinia Virus protein VP39"/>
    <property type="match status" value="1"/>
</dbReference>
<name>Q2IZV4_RHOP2</name>
<keyword evidence="1" id="KW-0808">Transferase</keyword>
<dbReference type="EMBL" id="CP000250">
    <property type="protein sequence ID" value="ABD06256.1"/>
    <property type="molecule type" value="Genomic_DNA"/>
</dbReference>
<dbReference type="CDD" id="cd02440">
    <property type="entry name" value="AdoMet_MTases"/>
    <property type="match status" value="1"/>
</dbReference>
<organism evidence="3 4">
    <name type="scientific">Rhodopseudomonas palustris (strain HaA2)</name>
    <dbReference type="NCBI Taxonomy" id="316058"/>
    <lineage>
        <taxon>Bacteria</taxon>
        <taxon>Pseudomonadati</taxon>
        <taxon>Pseudomonadota</taxon>
        <taxon>Alphaproteobacteria</taxon>
        <taxon>Hyphomicrobiales</taxon>
        <taxon>Nitrobacteraceae</taxon>
        <taxon>Rhodopseudomonas</taxon>
    </lineage>
</organism>
<dbReference type="eggNOG" id="COG2227">
    <property type="taxonomic scope" value="Bacteria"/>
</dbReference>
<dbReference type="InterPro" id="IPR013216">
    <property type="entry name" value="Methyltransf_11"/>
</dbReference>
<dbReference type="SUPFAM" id="SSF53335">
    <property type="entry name" value="S-adenosyl-L-methionine-dependent methyltransferases"/>
    <property type="match status" value="1"/>
</dbReference>
<dbReference type="InterPro" id="IPR029063">
    <property type="entry name" value="SAM-dependent_MTases_sf"/>
</dbReference>
<dbReference type="HOGENOM" id="CLU_983105_0_0_5"/>
<gene>
    <name evidence="3" type="ordered locus">RPB_1546</name>
</gene>
<evidence type="ECO:0000313" key="3">
    <source>
        <dbReference type="EMBL" id="ABD06256.1"/>
    </source>
</evidence>
<protein>
    <submittedName>
        <fullName evidence="3">NodS</fullName>
    </submittedName>
</protein>
<dbReference type="RefSeq" id="WP_011440444.1">
    <property type="nucleotide sequence ID" value="NC_007778.1"/>
</dbReference>
<dbReference type="Pfam" id="PF08241">
    <property type="entry name" value="Methyltransf_11"/>
    <property type="match status" value="1"/>
</dbReference>
<dbReference type="KEGG" id="rpb:RPB_1546"/>
<dbReference type="GO" id="GO:0008757">
    <property type="term" value="F:S-adenosylmethionine-dependent methyltransferase activity"/>
    <property type="evidence" value="ECO:0007669"/>
    <property type="project" value="InterPro"/>
</dbReference>
<sequence length="283" mass="31509">MSITSLKAAAMTDANIALVSPSAFFAWCLHSVDQDQIPFRANYPQYFQASGSSDYLWRTYDRRLSDVIGLVRPGLRVLEIGCGIGSDLHWLALHGARVTGIDVKSEWTTAAKLLTKHVSARIAPVEVDIQRINLLDLPDAQYDLIYMKDTFHHLEPRDEIVAKIARLLAPGGSLVIVEPNAWNPLIQWKMFRIRGFRTIIDKTDKATGERFVYGNERLVTGGAIVRSFARHGVKGTSRLFRLVPTALASNRWIVGAADLLESVRIEAGLIPVCIHCVYRGTKA</sequence>
<dbReference type="Proteomes" id="UP000008809">
    <property type="component" value="Chromosome"/>
</dbReference>
<dbReference type="PANTHER" id="PTHR43861">
    <property type="entry name" value="TRANS-ACONITATE 2-METHYLTRANSFERASE-RELATED"/>
    <property type="match status" value="1"/>
</dbReference>
<keyword evidence="4" id="KW-1185">Reference proteome</keyword>
<accession>Q2IZV4</accession>
<proteinExistence type="predicted"/>
<dbReference type="AlphaFoldDB" id="Q2IZV4"/>
<dbReference type="OrthoDB" id="9791837at2"/>
<evidence type="ECO:0000256" key="1">
    <source>
        <dbReference type="ARBA" id="ARBA00022679"/>
    </source>
</evidence>
<feature type="domain" description="Methyltransferase type 11" evidence="2">
    <location>
        <begin position="78"/>
        <end position="176"/>
    </location>
</feature>
<dbReference type="PANTHER" id="PTHR43861:SF3">
    <property type="entry name" value="PUTATIVE (AFU_ORTHOLOGUE AFUA_2G14390)-RELATED"/>
    <property type="match status" value="1"/>
</dbReference>
<dbReference type="STRING" id="316058.RPB_1546"/>
<evidence type="ECO:0000259" key="2">
    <source>
        <dbReference type="Pfam" id="PF08241"/>
    </source>
</evidence>
<reference evidence="3 4" key="1">
    <citation type="submission" date="2006-01" db="EMBL/GenBank/DDBJ databases">
        <title>Complete sequence of Rhodopseudomonas palustris HaA2.</title>
        <authorList>
            <consortium name="US DOE Joint Genome Institute"/>
            <person name="Copeland A."/>
            <person name="Lucas S."/>
            <person name="Lapidus A."/>
            <person name="Barry K."/>
            <person name="Detter J.C."/>
            <person name="Glavina T."/>
            <person name="Hammon N."/>
            <person name="Israni S."/>
            <person name="Pitluck S."/>
            <person name="Chain P."/>
            <person name="Malfatti S."/>
            <person name="Shin M."/>
            <person name="Vergez L."/>
            <person name="Schmutz J."/>
            <person name="Larimer F."/>
            <person name="Land M."/>
            <person name="Hauser L."/>
            <person name="Pelletier D.A."/>
            <person name="Kyrpides N."/>
            <person name="Anderson I."/>
            <person name="Oda Y."/>
            <person name="Harwood C.S."/>
            <person name="Richardson P."/>
        </authorList>
    </citation>
    <scope>NUCLEOTIDE SEQUENCE [LARGE SCALE GENOMIC DNA]</scope>
    <source>
        <strain evidence="3 4">HaA2</strain>
    </source>
</reference>
<evidence type="ECO:0000313" key="4">
    <source>
        <dbReference type="Proteomes" id="UP000008809"/>
    </source>
</evidence>